<dbReference type="Proteomes" id="UP000076871">
    <property type="component" value="Unassembled WGS sequence"/>
</dbReference>
<feature type="region of interest" description="Disordered" evidence="1">
    <location>
        <begin position="67"/>
        <end position="91"/>
    </location>
</feature>
<protein>
    <submittedName>
        <fullName evidence="3">Uncharacterized protein</fullName>
    </submittedName>
</protein>
<keyword evidence="4" id="KW-1185">Reference proteome</keyword>
<proteinExistence type="predicted"/>
<keyword evidence="2" id="KW-1133">Transmembrane helix</keyword>
<dbReference type="AlphaFoldDB" id="A0A165F043"/>
<feature type="transmembrane region" description="Helical" evidence="2">
    <location>
        <begin position="12"/>
        <end position="30"/>
    </location>
</feature>
<gene>
    <name evidence="3" type="ORF">LAESUDRAFT_724078</name>
</gene>
<dbReference type="EMBL" id="KV427616">
    <property type="protein sequence ID" value="KZT08088.1"/>
    <property type="molecule type" value="Genomic_DNA"/>
</dbReference>
<dbReference type="STRING" id="1314785.A0A165F043"/>
<name>A0A165F043_9APHY</name>
<evidence type="ECO:0000256" key="2">
    <source>
        <dbReference type="SAM" id="Phobius"/>
    </source>
</evidence>
<reference evidence="3 4" key="1">
    <citation type="journal article" date="2016" name="Mol. Biol. Evol.">
        <title>Comparative Genomics of Early-Diverging Mushroom-Forming Fungi Provides Insights into the Origins of Lignocellulose Decay Capabilities.</title>
        <authorList>
            <person name="Nagy L.G."/>
            <person name="Riley R."/>
            <person name="Tritt A."/>
            <person name="Adam C."/>
            <person name="Daum C."/>
            <person name="Floudas D."/>
            <person name="Sun H."/>
            <person name="Yadav J.S."/>
            <person name="Pangilinan J."/>
            <person name="Larsson K.H."/>
            <person name="Matsuura K."/>
            <person name="Barry K."/>
            <person name="Labutti K."/>
            <person name="Kuo R."/>
            <person name="Ohm R.A."/>
            <person name="Bhattacharya S.S."/>
            <person name="Shirouzu T."/>
            <person name="Yoshinaga Y."/>
            <person name="Martin F.M."/>
            <person name="Grigoriev I.V."/>
            <person name="Hibbett D.S."/>
        </authorList>
    </citation>
    <scope>NUCLEOTIDE SEQUENCE [LARGE SCALE GENOMIC DNA]</scope>
    <source>
        <strain evidence="3 4">93-53</strain>
    </source>
</reference>
<sequence>MSPPLSPQARRVRTIMVTLPVIVATSFVLYKRLVLGAPQRTVPRFEPGEDPAETAKKMNARILELKPPEMMHPGGAAVGSTGGREEEADDL</sequence>
<evidence type="ECO:0000313" key="3">
    <source>
        <dbReference type="EMBL" id="KZT08088.1"/>
    </source>
</evidence>
<dbReference type="InParanoid" id="A0A165F043"/>
<accession>A0A165F043</accession>
<organism evidence="3 4">
    <name type="scientific">Laetiporus sulphureus 93-53</name>
    <dbReference type="NCBI Taxonomy" id="1314785"/>
    <lineage>
        <taxon>Eukaryota</taxon>
        <taxon>Fungi</taxon>
        <taxon>Dikarya</taxon>
        <taxon>Basidiomycota</taxon>
        <taxon>Agaricomycotina</taxon>
        <taxon>Agaricomycetes</taxon>
        <taxon>Polyporales</taxon>
        <taxon>Laetiporus</taxon>
    </lineage>
</organism>
<dbReference type="RefSeq" id="XP_040765828.1">
    <property type="nucleotide sequence ID" value="XM_040908544.1"/>
</dbReference>
<dbReference type="GeneID" id="63825573"/>
<keyword evidence="2" id="KW-0472">Membrane</keyword>
<dbReference type="OrthoDB" id="3784821at2759"/>
<evidence type="ECO:0000256" key="1">
    <source>
        <dbReference type="SAM" id="MobiDB-lite"/>
    </source>
</evidence>
<evidence type="ECO:0000313" key="4">
    <source>
        <dbReference type="Proteomes" id="UP000076871"/>
    </source>
</evidence>
<keyword evidence="2" id="KW-0812">Transmembrane</keyword>